<name>A0A0W7Z0T7_9BURK</name>
<dbReference type="STRING" id="225992.B5M06_07890"/>
<accession>A0A0W7Z0T7</accession>
<dbReference type="InterPro" id="IPR014718">
    <property type="entry name" value="GH-type_carb-bd"/>
</dbReference>
<dbReference type="EMBL" id="CP020121">
    <property type="protein sequence ID" value="AQZ98191.1"/>
    <property type="molecule type" value="Genomic_DNA"/>
</dbReference>
<evidence type="ECO:0000313" key="9">
    <source>
        <dbReference type="Proteomes" id="UP000242792"/>
    </source>
</evidence>
<dbReference type="GO" id="GO:0005737">
    <property type="term" value="C:cytoplasm"/>
    <property type="evidence" value="ECO:0007669"/>
    <property type="project" value="TreeGrafter"/>
</dbReference>
<evidence type="ECO:0000313" key="7">
    <source>
        <dbReference type="EMBL" id="KUF40655.1"/>
    </source>
</evidence>
<dbReference type="InterPro" id="IPR025532">
    <property type="entry name" value="G6P_1-epimerase"/>
</dbReference>
<accession>A0A1V0BEA8</accession>
<feature type="active site" evidence="5">
    <location>
        <position position="257"/>
    </location>
</feature>
<dbReference type="PIRSF" id="PIRSF016020">
    <property type="entry name" value="PHexose_mutarotase"/>
    <property type="match status" value="1"/>
</dbReference>
<sequence length="283" mass="30478">MTQPQAAREVWRGLACTRITLPNGDSVRVSDFGAQVLSWRSRGHERMFCSERAVVDGSAAIRGGVPVCFPQFNARGPLPKHGLARRTTWQYQSAEVQGEAITARWQWDAAAPLHTDFPHALRAELAVTLSADQLQITLSATNTGDTAFAFTGALHTYLVVQGADMAALHGLEGAAFWDAAKGFAPAVQQGAVALGEEVDRVYARSSQPLELCDAAGRLCISQDAAWPETVVWNPGPALCISLGDMQPTDWMRMLCVEAAAINQPVALHPGQHWQAAQILQVVG</sequence>
<dbReference type="PANTHER" id="PTHR11122:SF13">
    <property type="entry name" value="GLUCOSE-6-PHOSPHATE 1-EPIMERASE"/>
    <property type="match status" value="1"/>
</dbReference>
<keyword evidence="8" id="KW-1185">Reference proteome</keyword>
<evidence type="ECO:0000313" key="6">
    <source>
        <dbReference type="EMBL" id="AQZ98191.1"/>
    </source>
</evidence>
<protein>
    <recommendedName>
        <fullName evidence="4">Putative glucose-6-phosphate 1-epimerase</fullName>
        <ecNumber evidence="4">5.1.3.15</ecNumber>
    </recommendedName>
</protein>
<dbReference type="SUPFAM" id="SSF74650">
    <property type="entry name" value="Galactose mutarotase-like"/>
    <property type="match status" value="1"/>
</dbReference>
<gene>
    <name evidence="7" type="ORF">AS359_03865</name>
    <name evidence="6" type="ORF">B5M06_07890</name>
</gene>
<dbReference type="KEGG" id="cke:B5M06_07890"/>
<dbReference type="Proteomes" id="UP000053300">
    <property type="component" value="Unassembled WGS sequence"/>
</dbReference>
<evidence type="ECO:0000256" key="2">
    <source>
        <dbReference type="ARBA" id="ARBA00005866"/>
    </source>
</evidence>
<dbReference type="InterPro" id="IPR011013">
    <property type="entry name" value="Gal_mutarotase_sf_dom"/>
</dbReference>
<dbReference type="EC" id="5.1.3.15" evidence="4"/>
<proteinExistence type="inferred from homology"/>
<evidence type="ECO:0000256" key="1">
    <source>
        <dbReference type="ARBA" id="ARBA00001096"/>
    </source>
</evidence>
<dbReference type="RefSeq" id="WP_054067352.1">
    <property type="nucleotide sequence ID" value="NZ_CATYED010000007.1"/>
</dbReference>
<dbReference type="CDD" id="cd09020">
    <property type="entry name" value="D-hex-6-P-epi_like"/>
    <property type="match status" value="1"/>
</dbReference>
<evidence type="ECO:0000256" key="5">
    <source>
        <dbReference type="PIRSR" id="PIRSR016020-1"/>
    </source>
</evidence>
<comment type="similarity">
    <text evidence="2 4">Belongs to the glucose-6-phosphate 1-epimerase family.</text>
</comment>
<dbReference type="InterPro" id="IPR008183">
    <property type="entry name" value="Aldose_1/G6P_1-epimerase"/>
</dbReference>
<dbReference type="OrthoDB" id="9790727at2"/>
<keyword evidence="3 4" id="KW-0413">Isomerase</keyword>
<dbReference type="Proteomes" id="UP000242792">
    <property type="component" value="Chromosome"/>
</dbReference>
<feature type="active site" evidence="5">
    <location>
        <position position="155"/>
    </location>
</feature>
<dbReference type="Pfam" id="PF01263">
    <property type="entry name" value="Aldose_epim"/>
    <property type="match status" value="1"/>
</dbReference>
<reference evidence="7 8" key="1">
    <citation type="submission" date="2015-12" db="EMBL/GenBank/DDBJ databases">
        <title>Complete genome sequence of a multi-drug resistant strain Acidovorax sp. 12322-1.</title>
        <authorList>
            <person name="Ming D."/>
            <person name="Wang M."/>
            <person name="Hu S."/>
            <person name="Zhou Y."/>
            <person name="Jiang T."/>
        </authorList>
    </citation>
    <scope>NUCLEOTIDE SEQUENCE [LARGE SCALE GENOMIC DNA]</scope>
    <source>
        <strain evidence="7 8">12322-1</strain>
    </source>
</reference>
<dbReference type="Gene3D" id="2.70.98.10">
    <property type="match status" value="1"/>
</dbReference>
<reference evidence="6 9" key="2">
    <citation type="submission" date="2017-03" db="EMBL/GenBank/DDBJ databases">
        <title>Rapid Whole Genome Sequencing of Comamonas kerstersii Causing Continuous ambulatory Peritoneal Dialysis-Associated Peritonitis.</title>
        <authorList>
            <person name="Zheng B."/>
        </authorList>
    </citation>
    <scope>NUCLEOTIDE SEQUENCE [LARGE SCALE GENOMIC DNA]</scope>
    <source>
        <strain evidence="6 9">8943</strain>
    </source>
</reference>
<dbReference type="EMBL" id="LPXH01000027">
    <property type="protein sequence ID" value="KUF40655.1"/>
    <property type="molecule type" value="Genomic_DNA"/>
</dbReference>
<dbReference type="GO" id="GO:0005975">
    <property type="term" value="P:carbohydrate metabolic process"/>
    <property type="evidence" value="ECO:0007669"/>
    <property type="project" value="InterPro"/>
</dbReference>
<evidence type="ECO:0000256" key="3">
    <source>
        <dbReference type="ARBA" id="ARBA00023235"/>
    </source>
</evidence>
<evidence type="ECO:0000313" key="8">
    <source>
        <dbReference type="Proteomes" id="UP000053300"/>
    </source>
</evidence>
<comment type="catalytic activity">
    <reaction evidence="1">
        <text>alpha-D-glucose 6-phosphate = beta-D-glucose 6-phosphate</text>
        <dbReference type="Rhea" id="RHEA:16249"/>
        <dbReference type="ChEBI" id="CHEBI:58225"/>
        <dbReference type="ChEBI" id="CHEBI:58247"/>
        <dbReference type="EC" id="5.1.3.15"/>
    </reaction>
</comment>
<dbReference type="AlphaFoldDB" id="A0A0W7Z0T7"/>
<evidence type="ECO:0000256" key="4">
    <source>
        <dbReference type="PIRNR" id="PIRNR016020"/>
    </source>
</evidence>
<dbReference type="GO" id="GO:0030246">
    <property type="term" value="F:carbohydrate binding"/>
    <property type="evidence" value="ECO:0007669"/>
    <property type="project" value="UniProtKB-UniRule"/>
</dbReference>
<dbReference type="GO" id="GO:0047938">
    <property type="term" value="F:glucose-6-phosphate 1-epimerase activity"/>
    <property type="evidence" value="ECO:0007669"/>
    <property type="project" value="UniProtKB-UniRule"/>
</dbReference>
<dbReference type="PANTHER" id="PTHR11122">
    <property type="entry name" value="APOSPORY-ASSOCIATED PROTEIN C-RELATED"/>
    <property type="match status" value="1"/>
</dbReference>
<organism evidence="7 8">
    <name type="scientific">Comamonas kerstersii</name>
    <dbReference type="NCBI Taxonomy" id="225992"/>
    <lineage>
        <taxon>Bacteria</taxon>
        <taxon>Pseudomonadati</taxon>
        <taxon>Pseudomonadota</taxon>
        <taxon>Betaproteobacteria</taxon>
        <taxon>Burkholderiales</taxon>
        <taxon>Comamonadaceae</taxon>
        <taxon>Comamonas</taxon>
    </lineage>
</organism>
<dbReference type="GeneID" id="83039241"/>